<gene>
    <name evidence="8" type="ORF">AVEN_4649_1</name>
</gene>
<dbReference type="PANTHER" id="PTHR24379:SF121">
    <property type="entry name" value="C2H2-TYPE DOMAIN-CONTAINING PROTEIN"/>
    <property type="match status" value="1"/>
</dbReference>
<feature type="domain" description="C2H2-type" evidence="7">
    <location>
        <begin position="458"/>
        <end position="486"/>
    </location>
</feature>
<keyword evidence="9" id="KW-1185">Reference proteome</keyword>
<dbReference type="PROSITE" id="PS00028">
    <property type="entry name" value="ZINC_FINGER_C2H2_1"/>
    <property type="match status" value="2"/>
</dbReference>
<dbReference type="Gene3D" id="3.30.160.60">
    <property type="entry name" value="Classic Zinc Finger"/>
    <property type="match status" value="3"/>
</dbReference>
<comment type="caution">
    <text evidence="8">The sequence shown here is derived from an EMBL/GenBank/DDBJ whole genome shotgun (WGS) entry which is preliminary data.</text>
</comment>
<organism evidence="8 9">
    <name type="scientific">Araneus ventricosus</name>
    <name type="common">Orbweaver spider</name>
    <name type="synonym">Epeira ventricosa</name>
    <dbReference type="NCBI Taxonomy" id="182803"/>
    <lineage>
        <taxon>Eukaryota</taxon>
        <taxon>Metazoa</taxon>
        <taxon>Ecdysozoa</taxon>
        <taxon>Arthropoda</taxon>
        <taxon>Chelicerata</taxon>
        <taxon>Arachnida</taxon>
        <taxon>Araneae</taxon>
        <taxon>Araneomorphae</taxon>
        <taxon>Entelegynae</taxon>
        <taxon>Araneoidea</taxon>
        <taxon>Araneidae</taxon>
        <taxon>Araneus</taxon>
    </lineage>
</organism>
<evidence type="ECO:0000259" key="7">
    <source>
        <dbReference type="PROSITE" id="PS50157"/>
    </source>
</evidence>
<dbReference type="GO" id="GO:0008270">
    <property type="term" value="F:zinc ion binding"/>
    <property type="evidence" value="ECO:0007669"/>
    <property type="project" value="UniProtKB-KW"/>
</dbReference>
<keyword evidence="4" id="KW-0862">Zinc</keyword>
<dbReference type="Proteomes" id="UP000499080">
    <property type="component" value="Unassembled WGS sequence"/>
</dbReference>
<feature type="region of interest" description="Disordered" evidence="6">
    <location>
        <begin position="246"/>
        <end position="307"/>
    </location>
</feature>
<evidence type="ECO:0000256" key="6">
    <source>
        <dbReference type="SAM" id="MobiDB-lite"/>
    </source>
</evidence>
<feature type="compositionally biased region" description="Basic and acidic residues" evidence="6">
    <location>
        <begin position="294"/>
        <end position="303"/>
    </location>
</feature>
<sequence>MIVYRCVCCFKKYFSAEVLICSVCNGDEFLKENLNMAHPESALPPLPQPTNSSGKSTNRIGEVKIPAIGNSPCQREEVSSVGEDFIFPYEDSAVNEFYRKEDVEASSLRSQNILLEQEQLLKNCSKNYTAMNTFSPGIQNAWCQTQTSHVQNIEAETPSYFNYLADSFSASPAKPHHLMNFHHQSSKHERENQSSLEKMLEKQITVKSSQIKNKNSEIELAVSSRSPPDSCISHFVTENVFDKNKFRDTNEKGGNSSDPLNKRRNSSTENFFPEDLGREKEVSNKKARTSQQKRRIEGRENYRRNRAPTSKKGLKCWKCRKGFANESELNIHMQNPCEQMPNKTDQCPQEFSNDCRVNEVPEEEAHNSQRQTRTDGRENALRKLASRSKKGFKCWNCRKGFTYVSELHIHMQNPCEPKLGKPIPGELNQYKCGECSEEFSHEWKLEEHLVVHWEVKPFECEHCDLAFKWEKTLTLHMKKYHESEMEAYFSDQESKNEFKCVMCSRKFTSESELNNHWQQNNCDPNNFK</sequence>
<keyword evidence="1" id="KW-0479">Metal-binding</keyword>
<dbReference type="PROSITE" id="PS50157">
    <property type="entry name" value="ZINC_FINGER_C2H2_2"/>
    <property type="match status" value="4"/>
</dbReference>
<protein>
    <recommendedName>
        <fullName evidence="7">C2H2-type domain-containing protein</fullName>
    </recommendedName>
</protein>
<keyword evidence="3 5" id="KW-0863">Zinc-finger</keyword>
<feature type="compositionally biased region" description="Basic and acidic residues" evidence="6">
    <location>
        <begin position="275"/>
        <end position="284"/>
    </location>
</feature>
<evidence type="ECO:0000256" key="5">
    <source>
        <dbReference type="PROSITE-ProRule" id="PRU00042"/>
    </source>
</evidence>
<evidence type="ECO:0000313" key="8">
    <source>
        <dbReference type="EMBL" id="GBO12598.1"/>
    </source>
</evidence>
<dbReference type="SMART" id="SM00355">
    <property type="entry name" value="ZnF_C2H2"/>
    <property type="match status" value="5"/>
</dbReference>
<evidence type="ECO:0000256" key="1">
    <source>
        <dbReference type="ARBA" id="ARBA00022723"/>
    </source>
</evidence>
<reference evidence="8 9" key="1">
    <citation type="journal article" date="2019" name="Sci. Rep.">
        <title>Orb-weaving spider Araneus ventricosus genome elucidates the spidroin gene catalogue.</title>
        <authorList>
            <person name="Kono N."/>
            <person name="Nakamura H."/>
            <person name="Ohtoshi R."/>
            <person name="Moran D.A.P."/>
            <person name="Shinohara A."/>
            <person name="Yoshida Y."/>
            <person name="Fujiwara M."/>
            <person name="Mori M."/>
            <person name="Tomita M."/>
            <person name="Arakawa K."/>
        </authorList>
    </citation>
    <scope>NUCLEOTIDE SEQUENCE [LARGE SCALE GENOMIC DNA]</scope>
</reference>
<dbReference type="Pfam" id="PF00096">
    <property type="entry name" value="zf-C2H2"/>
    <property type="match status" value="1"/>
</dbReference>
<dbReference type="AlphaFoldDB" id="A0A4Y2UI99"/>
<dbReference type="PANTHER" id="PTHR24379">
    <property type="entry name" value="KRAB AND ZINC FINGER DOMAIN-CONTAINING"/>
    <property type="match status" value="1"/>
</dbReference>
<accession>A0A4Y2UI99</accession>
<feature type="domain" description="C2H2-type" evidence="7">
    <location>
        <begin position="498"/>
        <end position="516"/>
    </location>
</feature>
<feature type="domain" description="C2H2-type" evidence="7">
    <location>
        <begin position="314"/>
        <end position="341"/>
    </location>
</feature>
<dbReference type="EMBL" id="BGPR01037084">
    <property type="protein sequence ID" value="GBO12598.1"/>
    <property type="molecule type" value="Genomic_DNA"/>
</dbReference>
<name>A0A4Y2UI99_ARAVE</name>
<evidence type="ECO:0000256" key="3">
    <source>
        <dbReference type="ARBA" id="ARBA00022771"/>
    </source>
</evidence>
<dbReference type="InterPro" id="IPR036236">
    <property type="entry name" value="Znf_C2H2_sf"/>
</dbReference>
<evidence type="ECO:0000256" key="4">
    <source>
        <dbReference type="ARBA" id="ARBA00022833"/>
    </source>
</evidence>
<keyword evidence="2" id="KW-0677">Repeat</keyword>
<feature type="domain" description="C2H2-type" evidence="7">
    <location>
        <begin position="430"/>
        <end position="457"/>
    </location>
</feature>
<evidence type="ECO:0000313" key="9">
    <source>
        <dbReference type="Proteomes" id="UP000499080"/>
    </source>
</evidence>
<dbReference type="InterPro" id="IPR013087">
    <property type="entry name" value="Znf_C2H2_type"/>
</dbReference>
<evidence type="ECO:0000256" key="2">
    <source>
        <dbReference type="ARBA" id="ARBA00022737"/>
    </source>
</evidence>
<proteinExistence type="predicted"/>
<dbReference type="SUPFAM" id="SSF57667">
    <property type="entry name" value="beta-beta-alpha zinc fingers"/>
    <property type="match status" value="1"/>
</dbReference>